<dbReference type="GO" id="GO:0071111">
    <property type="term" value="F:cyclic-guanylate-specific phosphodiesterase activity"/>
    <property type="evidence" value="ECO:0007669"/>
    <property type="project" value="UniProtKB-EC"/>
</dbReference>
<proteinExistence type="predicted"/>
<dbReference type="Proteomes" id="UP000317155">
    <property type="component" value="Unassembled WGS sequence"/>
</dbReference>
<dbReference type="PROSITE" id="PS50887">
    <property type="entry name" value="GGDEF"/>
    <property type="match status" value="1"/>
</dbReference>
<evidence type="ECO:0000256" key="1">
    <source>
        <dbReference type="ARBA" id="ARBA00051114"/>
    </source>
</evidence>
<dbReference type="PROSITE" id="PS50883">
    <property type="entry name" value="EAL"/>
    <property type="match status" value="1"/>
</dbReference>
<dbReference type="PROSITE" id="PS50113">
    <property type="entry name" value="PAC"/>
    <property type="match status" value="1"/>
</dbReference>
<dbReference type="Pfam" id="PF00563">
    <property type="entry name" value="EAL"/>
    <property type="match status" value="1"/>
</dbReference>
<feature type="domain" description="GGDEF" evidence="5">
    <location>
        <begin position="302"/>
        <end position="435"/>
    </location>
</feature>
<dbReference type="SUPFAM" id="SSF141868">
    <property type="entry name" value="EAL domain-like"/>
    <property type="match status" value="1"/>
</dbReference>
<feature type="domain" description="PAC" evidence="3">
    <location>
        <begin position="84"/>
        <end position="136"/>
    </location>
</feature>
<dbReference type="CDD" id="cd00130">
    <property type="entry name" value="PAS"/>
    <property type="match status" value="1"/>
</dbReference>
<dbReference type="AlphaFoldDB" id="A0A550JAM6"/>
<dbReference type="InterPro" id="IPR035965">
    <property type="entry name" value="PAS-like_dom_sf"/>
</dbReference>
<gene>
    <name evidence="6" type="ORF">FL622_11465</name>
</gene>
<dbReference type="InterPro" id="IPR000160">
    <property type="entry name" value="GGDEF_dom"/>
</dbReference>
<dbReference type="FunFam" id="3.20.20.450:FF:000001">
    <property type="entry name" value="Cyclic di-GMP phosphodiesterase yahA"/>
    <property type="match status" value="1"/>
</dbReference>
<dbReference type="InterPro" id="IPR029787">
    <property type="entry name" value="Nucleotide_cyclase"/>
</dbReference>
<dbReference type="InterPro" id="IPR000014">
    <property type="entry name" value="PAS"/>
</dbReference>
<evidence type="ECO:0000313" key="7">
    <source>
        <dbReference type="Proteomes" id="UP000317155"/>
    </source>
</evidence>
<comment type="catalytic activity">
    <reaction evidence="1">
        <text>3',3'-c-di-GMP + H2O = 5'-phosphoguanylyl(3'-&gt;5')guanosine + H(+)</text>
        <dbReference type="Rhea" id="RHEA:24902"/>
        <dbReference type="ChEBI" id="CHEBI:15377"/>
        <dbReference type="ChEBI" id="CHEBI:15378"/>
        <dbReference type="ChEBI" id="CHEBI:58754"/>
        <dbReference type="ChEBI" id="CHEBI:58805"/>
        <dbReference type="EC" id="3.1.4.52"/>
    </reaction>
    <physiologicalReaction direction="left-to-right" evidence="1">
        <dbReference type="Rhea" id="RHEA:24903"/>
    </physiologicalReaction>
</comment>
<dbReference type="InterPro" id="IPR012226">
    <property type="entry name" value="Diguanyl_cyclase/Pdiesterase"/>
</dbReference>
<dbReference type="Pfam" id="PF08448">
    <property type="entry name" value="PAS_4"/>
    <property type="match status" value="1"/>
</dbReference>
<dbReference type="Pfam" id="PF13188">
    <property type="entry name" value="PAS_8"/>
    <property type="match status" value="1"/>
</dbReference>
<dbReference type="FunFam" id="3.30.70.270:FF:000001">
    <property type="entry name" value="Diguanylate cyclase domain protein"/>
    <property type="match status" value="1"/>
</dbReference>
<feature type="domain" description="EAL" evidence="4">
    <location>
        <begin position="444"/>
        <end position="697"/>
    </location>
</feature>
<dbReference type="InterPro" id="IPR001633">
    <property type="entry name" value="EAL_dom"/>
</dbReference>
<reference evidence="6 7" key="1">
    <citation type="submission" date="2019-07" db="EMBL/GenBank/DDBJ databases">
        <title>Insights of Desulfuromonas acetexigens electromicrobiology.</title>
        <authorList>
            <person name="Katuri K."/>
            <person name="Sapireddy V."/>
            <person name="Shaw D.R."/>
            <person name="Saikaly P."/>
        </authorList>
    </citation>
    <scope>NUCLEOTIDE SEQUENCE [LARGE SCALE GENOMIC DNA]</scope>
    <source>
        <strain evidence="6 7">2873</strain>
    </source>
</reference>
<dbReference type="PANTHER" id="PTHR44757:SF2">
    <property type="entry name" value="BIOFILM ARCHITECTURE MAINTENANCE PROTEIN MBAA"/>
    <property type="match status" value="1"/>
</dbReference>
<evidence type="ECO:0000313" key="6">
    <source>
        <dbReference type="EMBL" id="TRO80247.1"/>
    </source>
</evidence>
<dbReference type="SMART" id="SM00052">
    <property type="entry name" value="EAL"/>
    <property type="match status" value="1"/>
</dbReference>
<dbReference type="PIRSF" id="PIRSF005925">
    <property type="entry name" value="Dos"/>
    <property type="match status" value="1"/>
</dbReference>
<dbReference type="Gene3D" id="3.30.450.20">
    <property type="entry name" value="PAS domain"/>
    <property type="match status" value="2"/>
</dbReference>
<dbReference type="InterPro" id="IPR052155">
    <property type="entry name" value="Biofilm_reg_signaling"/>
</dbReference>
<dbReference type="CDD" id="cd01948">
    <property type="entry name" value="EAL"/>
    <property type="match status" value="1"/>
</dbReference>
<dbReference type="InterPro" id="IPR043128">
    <property type="entry name" value="Rev_trsase/Diguanyl_cyclase"/>
</dbReference>
<dbReference type="Pfam" id="PF00990">
    <property type="entry name" value="GGDEF"/>
    <property type="match status" value="1"/>
</dbReference>
<dbReference type="InterPro" id="IPR013656">
    <property type="entry name" value="PAS_4"/>
</dbReference>
<protein>
    <submittedName>
        <fullName evidence="6">EAL domain-containing protein</fullName>
    </submittedName>
</protein>
<evidence type="ECO:0000259" key="3">
    <source>
        <dbReference type="PROSITE" id="PS50113"/>
    </source>
</evidence>
<evidence type="ECO:0000259" key="2">
    <source>
        <dbReference type="PROSITE" id="PS50112"/>
    </source>
</evidence>
<dbReference type="CDD" id="cd01949">
    <property type="entry name" value="GGDEF"/>
    <property type="match status" value="1"/>
</dbReference>
<accession>A0A550JAM6</accession>
<dbReference type="SMART" id="SM00267">
    <property type="entry name" value="GGDEF"/>
    <property type="match status" value="1"/>
</dbReference>
<dbReference type="EMBL" id="VJVV01000008">
    <property type="protein sequence ID" value="TRO80247.1"/>
    <property type="molecule type" value="Genomic_DNA"/>
</dbReference>
<dbReference type="PANTHER" id="PTHR44757">
    <property type="entry name" value="DIGUANYLATE CYCLASE DGCP"/>
    <property type="match status" value="1"/>
</dbReference>
<dbReference type="SMART" id="SM00091">
    <property type="entry name" value="PAS"/>
    <property type="match status" value="2"/>
</dbReference>
<organism evidence="6 7">
    <name type="scientific">Trichloromonas acetexigens</name>
    <dbReference type="NCBI Taxonomy" id="38815"/>
    <lineage>
        <taxon>Bacteria</taxon>
        <taxon>Pseudomonadati</taxon>
        <taxon>Thermodesulfobacteriota</taxon>
        <taxon>Desulfuromonadia</taxon>
        <taxon>Desulfuromonadales</taxon>
        <taxon>Trichloromonadaceae</taxon>
        <taxon>Trichloromonas</taxon>
    </lineage>
</organism>
<feature type="domain" description="PAS" evidence="2">
    <location>
        <begin position="12"/>
        <end position="81"/>
    </location>
</feature>
<dbReference type="GO" id="GO:0071732">
    <property type="term" value="P:cellular response to nitric oxide"/>
    <property type="evidence" value="ECO:0007669"/>
    <property type="project" value="UniProtKB-ARBA"/>
</dbReference>
<comment type="caution">
    <text evidence="6">The sequence shown here is derived from an EMBL/GenBank/DDBJ whole genome shotgun (WGS) entry which is preliminary data.</text>
</comment>
<dbReference type="Gene3D" id="3.30.70.270">
    <property type="match status" value="1"/>
</dbReference>
<keyword evidence="7" id="KW-1185">Reference proteome</keyword>
<dbReference type="NCBIfam" id="TIGR00254">
    <property type="entry name" value="GGDEF"/>
    <property type="match status" value="1"/>
</dbReference>
<dbReference type="RefSeq" id="WP_092058428.1">
    <property type="nucleotide sequence ID" value="NZ_FOJJ01000040.1"/>
</dbReference>
<dbReference type="SUPFAM" id="SSF55073">
    <property type="entry name" value="Nucleotide cyclase"/>
    <property type="match status" value="1"/>
</dbReference>
<dbReference type="InterPro" id="IPR035919">
    <property type="entry name" value="EAL_sf"/>
</dbReference>
<name>A0A550JAM6_9BACT</name>
<dbReference type="Gene3D" id="3.20.20.450">
    <property type="entry name" value="EAL domain"/>
    <property type="match status" value="1"/>
</dbReference>
<dbReference type="NCBIfam" id="TIGR00229">
    <property type="entry name" value="sensory_box"/>
    <property type="match status" value="1"/>
</dbReference>
<evidence type="ECO:0000259" key="5">
    <source>
        <dbReference type="PROSITE" id="PS50887"/>
    </source>
</evidence>
<evidence type="ECO:0000259" key="4">
    <source>
        <dbReference type="PROSITE" id="PS50883"/>
    </source>
</evidence>
<dbReference type="OrthoDB" id="9777298at2"/>
<sequence>MKETAGLLHERLHTALLELLEAWPLAMIGFDSEGHILLWNRAAEKMLGWRAAEVLGRTGAELHGDSHHHYDQEFSRALTGETLTNQEKRHPTKSGGLIDVSWSASPLPDGDGNAAGILVLMEDITRRKQLEWALLESERFSRDIVDALPQNIAILDEEGTIIAVNKAWRDFAAAHSSQPERLCEGVNYLQVCDRATGQGAQEAEAYSQGIRAVMNGSLIEFSLEYPCHTPDHQGWFNGRVSRFSGEGPVRIVIAHENITELKLAEQAIQRLAQYDPLTGLPNRMLLLDRLTQGLIAAKRDDLRTAVLFLDLDRFKLVNDSLGHAAGDKLLKIVAERLRETVRKSDTVARLGGDEFVVLVQPAPATKGLTQIARKILQTLSRPVTIEGQEIFPSTSIGIALFPDDGKEADSLLRCADMAMYRAKEGGRNTYHFFSAEMHQQVLQRITLEQGLVQALERDEFHLCYQEQTELHSGKIVGMEVFLRWMNPELGLLRPADFLPLAEETGLILPIGEWVLRNACTQLRAWREAGLPAPRVAVNLSGRQLKHFRLVETICRVLDETGLSPRDLEVEVTENIISSDLPTAAERFEELKRIGISIAIDDFGTGISSLRNLQRLPIDRLKIDHSFLQGLATQKDAAPIIKTIIGMAHNLDLRVIAEGVETNDQRDFLHQQGCHEVQGYYFSRPVPAEEFRKLLNTL</sequence>
<dbReference type="PROSITE" id="PS50112">
    <property type="entry name" value="PAS"/>
    <property type="match status" value="1"/>
</dbReference>
<dbReference type="InterPro" id="IPR000700">
    <property type="entry name" value="PAS-assoc_C"/>
</dbReference>
<dbReference type="SUPFAM" id="SSF55785">
    <property type="entry name" value="PYP-like sensor domain (PAS domain)"/>
    <property type="match status" value="2"/>
</dbReference>